<organism evidence="8">
    <name type="scientific">Moina brachiata</name>
    <dbReference type="NCBI Taxonomy" id="675436"/>
    <lineage>
        <taxon>Eukaryota</taxon>
        <taxon>Metazoa</taxon>
        <taxon>Ecdysozoa</taxon>
        <taxon>Arthropoda</taxon>
        <taxon>Crustacea</taxon>
        <taxon>Branchiopoda</taxon>
        <taxon>Diplostraca</taxon>
        <taxon>Cladocera</taxon>
        <taxon>Anomopoda</taxon>
        <taxon>Moinidae</taxon>
        <taxon>Moina</taxon>
    </lineage>
</organism>
<keyword evidence="3 6" id="KW-0690">Ribosome biogenesis</keyword>
<evidence type="ECO:0000256" key="1">
    <source>
        <dbReference type="ARBA" id="ARBA00004604"/>
    </source>
</evidence>
<evidence type="ECO:0000256" key="6">
    <source>
        <dbReference type="RuleBase" id="RU368027"/>
    </source>
</evidence>
<feature type="compositionally biased region" description="Basic and acidic residues" evidence="7">
    <location>
        <begin position="202"/>
        <end position="224"/>
    </location>
</feature>
<proteinExistence type="evidence at transcript level"/>
<dbReference type="InterPro" id="IPR009292">
    <property type="entry name" value="RRP36"/>
</dbReference>
<evidence type="ECO:0000256" key="5">
    <source>
        <dbReference type="ARBA" id="ARBA00023242"/>
    </source>
</evidence>
<comment type="subunit">
    <text evidence="6">Associates with 90S and pre-40S pre-ribosomal particles.</text>
</comment>
<comment type="subcellular location">
    <subcellularLocation>
        <location evidence="1 6">Nucleus</location>
        <location evidence="1 6">Nucleolus</location>
    </subcellularLocation>
</comment>
<feature type="region of interest" description="Disordered" evidence="7">
    <location>
        <begin position="1"/>
        <end position="44"/>
    </location>
</feature>
<reference evidence="8" key="1">
    <citation type="submission" date="2018-08" db="EMBL/GenBank/DDBJ databases">
        <authorList>
            <person name="Cornetti L."/>
        </authorList>
    </citation>
    <scope>NUCLEOTIDE SEQUENCE</scope>
    <source>
        <strain evidence="8">DE-FRO-2-1</strain>
    </source>
</reference>
<keyword evidence="5 6" id="KW-0539">Nucleus</keyword>
<dbReference type="Pfam" id="PF06102">
    <property type="entry name" value="RRP36"/>
    <property type="match status" value="1"/>
</dbReference>
<sequence>MNKRFKFQESIKESSSETVKHEERDESSDEDDSSSESVDEKLPVLRSIVDDGTVAGVGSSKALEDVDREAIKQELSALSFEELQKLKEKIGSKKFQKTLNGSKPVKEDKNFKRANPNRPREMSSKIRFVQPKPVFQVPKTFKNDPRFDNMCGEFNDKKFHRNYEFISKMKEDELLKLKENLKEETNPKQIEKIKYLIQRTENQLREDKKRKEEEEKQLAEKQETIEALQQGKTPYFLSKGAQREKDLRDKFDNLKKEGRLDKYMAKKRKHNSQRDRKYMPDQ</sequence>
<comment type="function">
    <text evidence="6">Component of the 90S pre-ribosome involved in the maturation of rRNAs. Required for early cleavages of the pre-RNAs in the 40S ribosomal subunit maturation pathway.</text>
</comment>
<dbReference type="GO" id="GO:0030686">
    <property type="term" value="C:90S preribosome"/>
    <property type="evidence" value="ECO:0007669"/>
    <property type="project" value="TreeGrafter"/>
</dbReference>
<feature type="region of interest" description="Disordered" evidence="7">
    <location>
        <begin position="202"/>
        <end position="282"/>
    </location>
</feature>
<evidence type="ECO:0000256" key="7">
    <source>
        <dbReference type="SAM" id="MobiDB-lite"/>
    </source>
</evidence>
<dbReference type="PANTHER" id="PTHR21738:SF0">
    <property type="entry name" value="RIBOSOMAL RNA PROCESSING PROTEIN 36 HOMOLOG"/>
    <property type="match status" value="1"/>
</dbReference>
<feature type="compositionally biased region" description="Acidic residues" evidence="7">
    <location>
        <begin position="25"/>
        <end position="34"/>
    </location>
</feature>
<evidence type="ECO:0000256" key="4">
    <source>
        <dbReference type="ARBA" id="ARBA00022552"/>
    </source>
</evidence>
<dbReference type="GO" id="GO:0000462">
    <property type="term" value="P:maturation of SSU-rRNA from tricistronic rRNA transcript (SSU-rRNA, 5.8S rRNA, LSU-rRNA)"/>
    <property type="evidence" value="ECO:0007669"/>
    <property type="project" value="TreeGrafter"/>
</dbReference>
<evidence type="ECO:0000256" key="3">
    <source>
        <dbReference type="ARBA" id="ARBA00022517"/>
    </source>
</evidence>
<gene>
    <name evidence="8" type="primary">EOG090X0E8U</name>
</gene>
<accession>A0A4Y7NJ71</accession>
<feature type="compositionally biased region" description="Basic and acidic residues" evidence="7">
    <location>
        <begin position="241"/>
        <end position="264"/>
    </location>
</feature>
<keyword evidence="4 6" id="KW-0698">rRNA processing</keyword>
<comment type="similarity">
    <text evidence="2 6">Belongs to the RRP36 family.</text>
</comment>
<dbReference type="GO" id="GO:0005730">
    <property type="term" value="C:nucleolus"/>
    <property type="evidence" value="ECO:0007669"/>
    <property type="project" value="UniProtKB-SubCell"/>
</dbReference>
<dbReference type="EMBL" id="LR023660">
    <property type="protein sequence ID" value="SVE93279.1"/>
    <property type="molecule type" value="mRNA"/>
</dbReference>
<keyword evidence="6" id="KW-0687">Ribonucleoprotein</keyword>
<dbReference type="PANTHER" id="PTHR21738">
    <property type="entry name" value="RIBOSOMAL RNA PROCESSING PROTEIN 36 HOMOLOG"/>
    <property type="match status" value="1"/>
</dbReference>
<feature type="compositionally biased region" description="Basic and acidic residues" evidence="7">
    <location>
        <begin position="272"/>
        <end position="282"/>
    </location>
</feature>
<dbReference type="AlphaFoldDB" id="A0A4Y7NJ71"/>
<protein>
    <recommendedName>
        <fullName evidence="6">rRNA biogenesis protein RRP36</fullName>
    </recommendedName>
</protein>
<feature type="compositionally biased region" description="Basic and acidic residues" evidence="7">
    <location>
        <begin position="1"/>
        <end position="24"/>
    </location>
</feature>
<name>A0A4Y7NJ71_9CRUS</name>
<feature type="region of interest" description="Disordered" evidence="7">
    <location>
        <begin position="95"/>
        <end position="126"/>
    </location>
</feature>
<evidence type="ECO:0000313" key="8">
    <source>
        <dbReference type="EMBL" id="SVE93279.1"/>
    </source>
</evidence>
<evidence type="ECO:0000256" key="2">
    <source>
        <dbReference type="ARBA" id="ARBA00009418"/>
    </source>
</evidence>